<evidence type="ECO:0000256" key="1">
    <source>
        <dbReference type="SAM" id="Coils"/>
    </source>
</evidence>
<dbReference type="InterPro" id="IPR057251">
    <property type="entry name" value="FP_C"/>
</dbReference>
<feature type="compositionally biased region" description="Basic and acidic residues" evidence="2">
    <location>
        <begin position="275"/>
        <end position="286"/>
    </location>
</feature>
<dbReference type="PANTHER" id="PTHR11505">
    <property type="entry name" value="L1 TRANSPOSABLE ELEMENT-RELATED"/>
    <property type="match status" value="1"/>
</dbReference>
<dbReference type="Gene3D" id="1.20.5.1000">
    <property type="entry name" value="arf6 gtpase in complex with a specific effector, jip4"/>
    <property type="match status" value="2"/>
</dbReference>
<comment type="caution">
    <text evidence="4">The sequence shown here is derived from an EMBL/GenBank/DDBJ whole genome shotgun (WGS) entry which is preliminary data.</text>
</comment>
<sequence length="618" mass="70608">MPLNRTPPASPAPAISNEAPDNIIPAISCISEQQTSKVIAELPNIGPERKKRKVTSKTTDKNNDHISMAAFNIFSKDQEKRFEDLVEKINNIILQNSELKDSVQLMSNKHDELLKRISELECEREEDKKRIQLLQDSVENLERKSRACGIELRNVPRTSGETKESLCNLVVNVGKTLNVNIEKSNIREVFRVKSKDNSDPIIIEFDSVLRKHNVIKGVKEFNKNRNRNDKLNTTHMGLQSPVQPIYISESLTSKTQKLYAQARAFRKNYGAHKSEGVISKRERPSTRAEATPLRKRHLATSSCHLPHMIPRPPEKTVRASPAPAISNEAPDNIIPAISCISEQQTSKVIAELPNIGPERKKRKVTSKTTDKNNDHISMAAFNIFSKDQEKRFEDLVEKINNIILQNSELKDSVQLMSNKHDELLKRISELECEREEDKKRIQLLQDSVENLERKSRACGIELRNVPRTSGETKESLCNLVVNVGKTLNVNIEKSNIREVFRVKSKDNSDPIIIEFDSVLRKHNVIKGVKEFNKNRNRNDKLNTTHMGLQSPVQPIYISESLTSKTQKLYAQARAFRKNYGYKFCWTSHGIVYLRDKIDSQQIRVNSESDLDKIRNTTM</sequence>
<dbReference type="EMBL" id="NWSH01001739">
    <property type="protein sequence ID" value="PCG70270.1"/>
    <property type="molecule type" value="Genomic_DNA"/>
</dbReference>
<feature type="region of interest" description="Disordered" evidence="2">
    <location>
        <begin position="275"/>
        <end position="296"/>
    </location>
</feature>
<dbReference type="Pfam" id="PF25298">
    <property type="entry name" value="Baculo_FP_2nd"/>
    <property type="match status" value="1"/>
</dbReference>
<evidence type="ECO:0000256" key="2">
    <source>
        <dbReference type="SAM" id="MobiDB-lite"/>
    </source>
</evidence>
<organism evidence="4">
    <name type="scientific">Heliothis virescens</name>
    <name type="common">Tobacco budworm moth</name>
    <dbReference type="NCBI Taxonomy" id="7102"/>
    <lineage>
        <taxon>Eukaryota</taxon>
        <taxon>Metazoa</taxon>
        <taxon>Ecdysozoa</taxon>
        <taxon>Arthropoda</taxon>
        <taxon>Hexapoda</taxon>
        <taxon>Insecta</taxon>
        <taxon>Pterygota</taxon>
        <taxon>Neoptera</taxon>
        <taxon>Endopterygota</taxon>
        <taxon>Lepidoptera</taxon>
        <taxon>Glossata</taxon>
        <taxon>Ditrysia</taxon>
        <taxon>Noctuoidea</taxon>
        <taxon>Noctuidae</taxon>
        <taxon>Heliothinae</taxon>
        <taxon>Heliothis</taxon>
    </lineage>
</organism>
<feature type="coiled-coil region" evidence="1">
    <location>
        <begin position="96"/>
        <end position="144"/>
    </location>
</feature>
<gene>
    <name evidence="4" type="ORF">B5V51_3177</name>
</gene>
<keyword evidence="1" id="KW-0175">Coiled coil</keyword>
<feature type="domain" description="FP protein C-terminal" evidence="3">
    <location>
        <begin position="562"/>
        <end position="613"/>
    </location>
</feature>
<dbReference type="InterPro" id="IPR004244">
    <property type="entry name" value="Transposase_22"/>
</dbReference>
<evidence type="ECO:0000313" key="4">
    <source>
        <dbReference type="EMBL" id="PCG70270.1"/>
    </source>
</evidence>
<dbReference type="AlphaFoldDB" id="A0A2A4JFR4"/>
<proteinExistence type="predicted"/>
<evidence type="ECO:0000259" key="3">
    <source>
        <dbReference type="Pfam" id="PF25298"/>
    </source>
</evidence>
<name>A0A2A4JFR4_HELVI</name>
<reference evidence="4" key="1">
    <citation type="submission" date="2017-09" db="EMBL/GenBank/DDBJ databases">
        <title>Contemporary evolution of a Lepidopteran species, Heliothis virescens, in response to modern agricultural practices.</title>
        <authorList>
            <person name="Fritz M.L."/>
            <person name="Deyonke A.M."/>
            <person name="Papanicolaou A."/>
            <person name="Micinski S."/>
            <person name="Westbrook J."/>
            <person name="Gould F."/>
        </authorList>
    </citation>
    <scope>NUCLEOTIDE SEQUENCE [LARGE SCALE GENOMIC DNA]</scope>
    <source>
        <strain evidence="4">HvINT-</strain>
        <tissue evidence="4">Whole body</tissue>
    </source>
</reference>
<protein>
    <recommendedName>
        <fullName evidence="3">FP protein C-terminal domain-containing protein</fullName>
    </recommendedName>
</protein>
<accession>A0A2A4JFR4</accession>
<feature type="coiled-coil region" evidence="1">
    <location>
        <begin position="406"/>
        <end position="454"/>
    </location>
</feature>